<dbReference type="Gene3D" id="2.30.110.10">
    <property type="entry name" value="Electron Transport, Fmn-binding Protein, Chain A"/>
    <property type="match status" value="1"/>
</dbReference>
<reference evidence="2 3" key="1">
    <citation type="submission" date="2018-10" db="EMBL/GenBank/DDBJ databases">
        <title>Genomic Encyclopedia of Archaeal and Bacterial Type Strains, Phase II (KMG-II): from individual species to whole genera.</title>
        <authorList>
            <person name="Goeker M."/>
        </authorList>
    </citation>
    <scope>NUCLEOTIDE SEQUENCE [LARGE SCALE GENOMIC DNA]</scope>
    <source>
        <strain evidence="2 3">DSM 45657</strain>
    </source>
</reference>
<keyword evidence="3" id="KW-1185">Reference proteome</keyword>
<protein>
    <submittedName>
        <fullName evidence="2">Flavin reductase like protein</fullName>
    </submittedName>
</protein>
<accession>A0A421B4V5</accession>
<dbReference type="InterPro" id="IPR002563">
    <property type="entry name" value="Flavin_Rdtase-like_dom"/>
</dbReference>
<comment type="caution">
    <text evidence="2">The sequence shown here is derived from an EMBL/GenBank/DDBJ whole genome shotgun (WGS) entry which is preliminary data.</text>
</comment>
<proteinExistence type="predicted"/>
<dbReference type="AlphaFoldDB" id="A0A421B4V5"/>
<evidence type="ECO:0000259" key="1">
    <source>
        <dbReference type="Pfam" id="PF01613"/>
    </source>
</evidence>
<organism evidence="2 3">
    <name type="scientific">Actinokineospora cianjurensis</name>
    <dbReference type="NCBI Taxonomy" id="585224"/>
    <lineage>
        <taxon>Bacteria</taxon>
        <taxon>Bacillati</taxon>
        <taxon>Actinomycetota</taxon>
        <taxon>Actinomycetes</taxon>
        <taxon>Pseudonocardiales</taxon>
        <taxon>Pseudonocardiaceae</taxon>
        <taxon>Actinokineospora</taxon>
    </lineage>
</organism>
<dbReference type="GO" id="GO:0016646">
    <property type="term" value="F:oxidoreductase activity, acting on the CH-NH group of donors, NAD or NADP as acceptor"/>
    <property type="evidence" value="ECO:0007669"/>
    <property type="project" value="UniProtKB-ARBA"/>
</dbReference>
<dbReference type="InterPro" id="IPR012349">
    <property type="entry name" value="Split_barrel_FMN-bd"/>
</dbReference>
<sequence length="77" mass="7778">MTDSPQVWVLGARGALGVGVGPGRLRAAFGAFPSGVVAVVARVGGRVVGLVASSFTSVSFEPPLVSFSIRPRGLAVR</sequence>
<evidence type="ECO:0000313" key="2">
    <source>
        <dbReference type="EMBL" id="RLK59482.1"/>
    </source>
</evidence>
<gene>
    <name evidence="2" type="ORF">CLV68_3971</name>
</gene>
<evidence type="ECO:0000313" key="3">
    <source>
        <dbReference type="Proteomes" id="UP000282454"/>
    </source>
</evidence>
<dbReference type="Pfam" id="PF01613">
    <property type="entry name" value="Flavin_Reduct"/>
    <property type="match status" value="1"/>
</dbReference>
<dbReference type="Proteomes" id="UP000282454">
    <property type="component" value="Unassembled WGS sequence"/>
</dbReference>
<dbReference type="SUPFAM" id="SSF50475">
    <property type="entry name" value="FMN-binding split barrel"/>
    <property type="match status" value="1"/>
</dbReference>
<dbReference type="EMBL" id="RCDD01000002">
    <property type="protein sequence ID" value="RLK59482.1"/>
    <property type="molecule type" value="Genomic_DNA"/>
</dbReference>
<dbReference type="GO" id="GO:0010181">
    <property type="term" value="F:FMN binding"/>
    <property type="evidence" value="ECO:0007669"/>
    <property type="project" value="InterPro"/>
</dbReference>
<name>A0A421B4V5_9PSEU</name>
<feature type="domain" description="Flavin reductase like" evidence="1">
    <location>
        <begin position="30"/>
        <end position="72"/>
    </location>
</feature>